<evidence type="ECO:0000313" key="2">
    <source>
        <dbReference type="EMBL" id="KAH7125946.1"/>
    </source>
</evidence>
<dbReference type="OrthoDB" id="5096896at2759"/>
<dbReference type="EMBL" id="JAGMUV010000020">
    <property type="protein sequence ID" value="KAH7125946.1"/>
    <property type="molecule type" value="Genomic_DNA"/>
</dbReference>
<comment type="caution">
    <text evidence="2">The sequence shown here is derived from an EMBL/GenBank/DDBJ whole genome shotgun (WGS) entry which is preliminary data.</text>
</comment>
<accession>A0A9P9DVE6</accession>
<name>A0A9P9DVE6_9HYPO</name>
<evidence type="ECO:0000256" key="1">
    <source>
        <dbReference type="SAM" id="MobiDB-lite"/>
    </source>
</evidence>
<keyword evidence="3" id="KW-1185">Reference proteome</keyword>
<sequence>MVSKKAKAEAPGTAPHTAPKTREATNRASLLKCSPKRPSDSSSPLSNKRVKQESTMEPNLQLESHEAAIKGTDIADAMASQYQDASLQGEHGHHHNAQVIDHDEVNSVDIASNCDNTAMQDDQARHDEAQVAGHDEVNSADMVGNYDNTTVQDDQARHDEAQVASHDEVDSADMVGNYDNTTMQDDQARHDEAQVASHDEVDSADMVGNCDNSAFQSDQVPRYEVDATINCEIDSADSVNNHHNAAQIDLVRSNEKEVLSAGQSPCYEDDVAGENAPPTTEGQIQRSPQFESTANKHGTLLLRWPFADPEGENSPLFTRDEFHRLRIVSLYPETGTLEQVNVFVEALQEATSHIMDRCTCIPWDELSVVDQHKLKSLGNNIESYWKSGFKIYQALPIMSLTWHILLENLFSLDCAEKWYGEAWKNHAAMMAYFKERLKDPSSPYANWFHAWRFESARMVFAFSGDSSNPDRTKEILMEQLGKVITIPAEANEALGDVVQKATRLETALRTSPCCYKFGMHHPGTLERSGFAFLGQGQLHTYHRDYPIKKGTTVGLIYSPWTHEYGAASWATNGSFFDRFHLKKVNTLPMMVYGQATGMQGETGAHGNAKDGQLQ</sequence>
<dbReference type="AlphaFoldDB" id="A0A9P9DVE6"/>
<feature type="region of interest" description="Disordered" evidence="1">
    <location>
        <begin position="268"/>
        <end position="290"/>
    </location>
</feature>
<feature type="region of interest" description="Disordered" evidence="1">
    <location>
        <begin position="1"/>
        <end position="62"/>
    </location>
</feature>
<dbReference type="Proteomes" id="UP000738349">
    <property type="component" value="Unassembled WGS sequence"/>
</dbReference>
<proteinExistence type="predicted"/>
<organism evidence="2 3">
    <name type="scientific">Dactylonectria macrodidyma</name>
    <dbReference type="NCBI Taxonomy" id="307937"/>
    <lineage>
        <taxon>Eukaryota</taxon>
        <taxon>Fungi</taxon>
        <taxon>Dikarya</taxon>
        <taxon>Ascomycota</taxon>
        <taxon>Pezizomycotina</taxon>
        <taxon>Sordariomycetes</taxon>
        <taxon>Hypocreomycetidae</taxon>
        <taxon>Hypocreales</taxon>
        <taxon>Nectriaceae</taxon>
        <taxon>Dactylonectria</taxon>
    </lineage>
</organism>
<evidence type="ECO:0000313" key="3">
    <source>
        <dbReference type="Proteomes" id="UP000738349"/>
    </source>
</evidence>
<reference evidence="2" key="1">
    <citation type="journal article" date="2021" name="Nat. Commun.">
        <title>Genetic determinants of endophytism in the Arabidopsis root mycobiome.</title>
        <authorList>
            <person name="Mesny F."/>
            <person name="Miyauchi S."/>
            <person name="Thiergart T."/>
            <person name="Pickel B."/>
            <person name="Atanasova L."/>
            <person name="Karlsson M."/>
            <person name="Huettel B."/>
            <person name="Barry K.W."/>
            <person name="Haridas S."/>
            <person name="Chen C."/>
            <person name="Bauer D."/>
            <person name="Andreopoulos W."/>
            <person name="Pangilinan J."/>
            <person name="LaButti K."/>
            <person name="Riley R."/>
            <person name="Lipzen A."/>
            <person name="Clum A."/>
            <person name="Drula E."/>
            <person name="Henrissat B."/>
            <person name="Kohler A."/>
            <person name="Grigoriev I.V."/>
            <person name="Martin F.M."/>
            <person name="Hacquard S."/>
        </authorList>
    </citation>
    <scope>NUCLEOTIDE SEQUENCE</scope>
    <source>
        <strain evidence="2">MPI-CAGE-AT-0147</strain>
    </source>
</reference>
<protein>
    <submittedName>
        <fullName evidence="2">Uncharacterized protein</fullName>
    </submittedName>
</protein>
<feature type="compositionally biased region" description="Polar residues" evidence="1">
    <location>
        <begin position="277"/>
        <end position="290"/>
    </location>
</feature>
<feature type="compositionally biased region" description="Polar residues" evidence="1">
    <location>
        <begin position="53"/>
        <end position="62"/>
    </location>
</feature>
<gene>
    <name evidence="2" type="ORF">EDB81DRAFT_860617</name>
</gene>